<name>A0A4Q8M758_9GAMM</name>
<sequence>MSEAGSPLWTGEQHAWLRALGHTVWVPGQLAAADAPALDAPAMPVRRPPAPPAPPAREAAPPPASSVPPRRPPPAAATDSAPVAPRRAPPRGSLLPDRLRIELLRASGLNPNTPEAAAIMAAWPDSASLRGNAAAKRALWPQLRALRRKRLP</sequence>
<feature type="compositionally biased region" description="Low complexity" evidence="1">
    <location>
        <begin position="76"/>
        <end position="86"/>
    </location>
</feature>
<comment type="caution">
    <text evidence="2">The sequence shown here is derived from an EMBL/GenBank/DDBJ whole genome shotgun (WGS) entry which is preliminary data.</text>
</comment>
<evidence type="ECO:0000313" key="3">
    <source>
        <dbReference type="Proteomes" id="UP000294164"/>
    </source>
</evidence>
<dbReference type="AlphaFoldDB" id="A0A4Q8M758"/>
<accession>A0A4Q8M758</accession>
<proteinExistence type="predicted"/>
<evidence type="ECO:0000256" key="1">
    <source>
        <dbReference type="SAM" id="MobiDB-lite"/>
    </source>
</evidence>
<dbReference type="EMBL" id="SHMG01000003">
    <property type="protein sequence ID" value="TAA44569.1"/>
    <property type="molecule type" value="Genomic_DNA"/>
</dbReference>
<dbReference type="OrthoDB" id="6028548at2"/>
<gene>
    <name evidence="2" type="ORF">EA655_06460</name>
</gene>
<evidence type="ECO:0000313" key="2">
    <source>
        <dbReference type="EMBL" id="TAA44569.1"/>
    </source>
</evidence>
<dbReference type="GO" id="GO:0016740">
    <property type="term" value="F:transferase activity"/>
    <property type="evidence" value="ECO:0007669"/>
    <property type="project" value="UniProtKB-KW"/>
</dbReference>
<organism evidence="2 3">
    <name type="scientific">Pseudoxanthomonas winnipegensis</name>
    <dbReference type="NCBI Taxonomy" id="2480810"/>
    <lineage>
        <taxon>Bacteria</taxon>
        <taxon>Pseudomonadati</taxon>
        <taxon>Pseudomonadota</taxon>
        <taxon>Gammaproteobacteria</taxon>
        <taxon>Lysobacterales</taxon>
        <taxon>Lysobacteraceae</taxon>
        <taxon>Pseudoxanthomonas</taxon>
    </lineage>
</organism>
<dbReference type="RefSeq" id="WP_130533917.1">
    <property type="nucleotide sequence ID" value="NZ_SHMG01000003.1"/>
</dbReference>
<protein>
    <submittedName>
        <fullName evidence="2">Alanine acetyltransferase</fullName>
    </submittedName>
</protein>
<feature type="region of interest" description="Disordered" evidence="1">
    <location>
        <begin position="37"/>
        <end position="96"/>
    </location>
</feature>
<feature type="compositionally biased region" description="Pro residues" evidence="1">
    <location>
        <begin position="46"/>
        <end position="75"/>
    </location>
</feature>
<keyword evidence="2" id="KW-0808">Transferase</keyword>
<reference evidence="2 3" key="1">
    <citation type="submission" date="2019-02" db="EMBL/GenBank/DDBJ databases">
        <title>WGS of Pseudoxanthomonas species novum from clinical isolates.</title>
        <authorList>
            <person name="Bernier A.-M."/>
            <person name="Bernard K."/>
            <person name="Vachon A."/>
        </authorList>
    </citation>
    <scope>NUCLEOTIDE SEQUENCE [LARGE SCALE GENOMIC DNA]</scope>
    <source>
        <strain evidence="2 3">NML130969</strain>
    </source>
</reference>
<dbReference type="Proteomes" id="UP000294164">
    <property type="component" value="Unassembled WGS sequence"/>
</dbReference>